<evidence type="ECO:0000313" key="13">
    <source>
        <dbReference type="Proteomes" id="UP000265140"/>
    </source>
</evidence>
<keyword evidence="9 11" id="KW-0472">Membrane</keyword>
<keyword evidence="5" id="KW-1003">Cell membrane</keyword>
<dbReference type="GO" id="GO:0005923">
    <property type="term" value="C:bicellular tight junction"/>
    <property type="evidence" value="ECO:0007669"/>
    <property type="project" value="UniProtKB-SubCell"/>
</dbReference>
<feature type="transmembrane region" description="Helical" evidence="11">
    <location>
        <begin position="129"/>
        <end position="150"/>
    </location>
</feature>
<evidence type="ECO:0000256" key="1">
    <source>
        <dbReference type="ARBA" id="ARBA00004435"/>
    </source>
</evidence>
<reference evidence="12" key="3">
    <citation type="submission" date="2025-09" db="UniProtKB">
        <authorList>
            <consortium name="Ensembl"/>
        </authorList>
    </citation>
    <scope>IDENTIFICATION</scope>
</reference>
<keyword evidence="13" id="KW-1185">Reference proteome</keyword>
<evidence type="ECO:0000256" key="7">
    <source>
        <dbReference type="ARBA" id="ARBA00022949"/>
    </source>
</evidence>
<sequence>MTYLVHTANPQFVGLWLSGVGWLLTGATLGIIQWRAWRVADLTFITSGVAWIGVWRVCFYSHTLVTSSFQIMYCKSMSPLDSFTPPEVTAAQVLVPAALVVGFCGNGAAIYALRNVYFGLEKRTAIRRTFALAGTLCLLSAACFLVPLLWNLNSVLANRTIAFPPDFHMPPAPVSQVAGEGIGVGIVGSFLMIVSGVIFISYRLPVKKGLWVERSRPDARHIDGSIVRTGGPSKDGLRDFQARENPAFHSDEQL</sequence>
<organism evidence="12 13">
    <name type="scientific">Esox lucius</name>
    <name type="common">Northern pike</name>
    <dbReference type="NCBI Taxonomy" id="8010"/>
    <lineage>
        <taxon>Eukaryota</taxon>
        <taxon>Metazoa</taxon>
        <taxon>Chordata</taxon>
        <taxon>Craniata</taxon>
        <taxon>Vertebrata</taxon>
        <taxon>Euteleostomi</taxon>
        <taxon>Actinopterygii</taxon>
        <taxon>Neopterygii</taxon>
        <taxon>Teleostei</taxon>
        <taxon>Protacanthopterygii</taxon>
        <taxon>Esociformes</taxon>
        <taxon>Esocidae</taxon>
        <taxon>Esox</taxon>
    </lineage>
</organism>
<feature type="transmembrane region" description="Helical" evidence="11">
    <location>
        <begin position="12"/>
        <end position="32"/>
    </location>
</feature>
<dbReference type="GeneID" id="106024873"/>
<dbReference type="AlphaFoldDB" id="A0AAY5KMD7"/>
<dbReference type="InterPro" id="IPR006187">
    <property type="entry name" value="Claudin"/>
</dbReference>
<evidence type="ECO:0000256" key="6">
    <source>
        <dbReference type="ARBA" id="ARBA00022692"/>
    </source>
</evidence>
<reference evidence="12 13" key="1">
    <citation type="submission" date="2020-02" db="EMBL/GenBank/DDBJ databases">
        <title>Esox lucius (northern pike) genome, fEsoLuc1, primary haplotype.</title>
        <authorList>
            <person name="Myers G."/>
            <person name="Karagic N."/>
            <person name="Meyer A."/>
            <person name="Pippel M."/>
            <person name="Reichard M."/>
            <person name="Winkler S."/>
            <person name="Tracey A."/>
            <person name="Sims Y."/>
            <person name="Howe K."/>
            <person name="Rhie A."/>
            <person name="Formenti G."/>
            <person name="Durbin R."/>
            <person name="Fedrigo O."/>
            <person name="Jarvis E.D."/>
        </authorList>
    </citation>
    <scope>NUCLEOTIDE SEQUENCE [LARGE SCALE GENOMIC DNA]</scope>
</reference>
<evidence type="ECO:0000256" key="8">
    <source>
        <dbReference type="ARBA" id="ARBA00022989"/>
    </source>
</evidence>
<evidence type="ECO:0000256" key="3">
    <source>
        <dbReference type="ARBA" id="ARBA00008295"/>
    </source>
</evidence>
<protein>
    <recommendedName>
        <fullName evidence="14">Claudin 34</fullName>
    </recommendedName>
</protein>
<feature type="region of interest" description="Disordered" evidence="10">
    <location>
        <begin position="223"/>
        <end position="254"/>
    </location>
</feature>
<dbReference type="GeneTree" id="ENSGT00390000005717"/>
<dbReference type="Ensembl" id="ENSELUT00000088400.1">
    <property type="protein sequence ID" value="ENSELUP00000089891.1"/>
    <property type="gene ID" value="ENSELUG00000035759.1"/>
</dbReference>
<feature type="transmembrane region" description="Helical" evidence="11">
    <location>
        <begin position="93"/>
        <end position="117"/>
    </location>
</feature>
<evidence type="ECO:0000256" key="2">
    <source>
        <dbReference type="ARBA" id="ARBA00004651"/>
    </source>
</evidence>
<keyword evidence="4" id="KW-0796">Tight junction</keyword>
<feature type="transmembrane region" description="Helical" evidence="11">
    <location>
        <begin position="182"/>
        <end position="204"/>
    </location>
</feature>
<evidence type="ECO:0000313" key="12">
    <source>
        <dbReference type="Ensembl" id="ENSELUP00000089891.1"/>
    </source>
</evidence>
<evidence type="ECO:0000256" key="4">
    <source>
        <dbReference type="ARBA" id="ARBA00022427"/>
    </source>
</evidence>
<name>A0AAY5KMD7_ESOLU</name>
<dbReference type="Pfam" id="PF13903">
    <property type="entry name" value="Claudin_2"/>
    <property type="match status" value="1"/>
</dbReference>
<keyword evidence="8 11" id="KW-1133">Transmembrane helix</keyword>
<dbReference type="KEGG" id="els:106024873"/>
<keyword evidence="7" id="KW-0965">Cell junction</keyword>
<dbReference type="Proteomes" id="UP000265140">
    <property type="component" value="Chromosome 22"/>
</dbReference>
<evidence type="ECO:0000256" key="5">
    <source>
        <dbReference type="ARBA" id="ARBA00022475"/>
    </source>
</evidence>
<dbReference type="PANTHER" id="PTHR12002">
    <property type="entry name" value="CLAUDIN"/>
    <property type="match status" value="1"/>
</dbReference>
<evidence type="ECO:0000256" key="9">
    <source>
        <dbReference type="ARBA" id="ARBA00023136"/>
    </source>
</evidence>
<dbReference type="GO" id="GO:0005198">
    <property type="term" value="F:structural molecule activity"/>
    <property type="evidence" value="ECO:0007669"/>
    <property type="project" value="InterPro"/>
</dbReference>
<dbReference type="Gene3D" id="1.20.140.150">
    <property type="match status" value="1"/>
</dbReference>
<proteinExistence type="inferred from homology"/>
<comment type="similarity">
    <text evidence="3">Belongs to the claudin family.</text>
</comment>
<accession>A0AAY5KMD7</accession>
<dbReference type="InterPro" id="IPR004031">
    <property type="entry name" value="PMP22/EMP/MP20/Claudin"/>
</dbReference>
<comment type="subcellular location">
    <subcellularLocation>
        <location evidence="1">Cell junction</location>
        <location evidence="1">Tight junction</location>
    </subcellularLocation>
    <subcellularLocation>
        <location evidence="2">Cell membrane</location>
        <topology evidence="2">Multi-pass membrane protein</topology>
    </subcellularLocation>
</comment>
<keyword evidence="6 11" id="KW-0812">Transmembrane</keyword>
<dbReference type="GO" id="GO:0005886">
    <property type="term" value="C:plasma membrane"/>
    <property type="evidence" value="ECO:0007669"/>
    <property type="project" value="UniProtKB-SubCell"/>
</dbReference>
<reference evidence="12" key="2">
    <citation type="submission" date="2025-08" db="UniProtKB">
        <authorList>
            <consortium name="Ensembl"/>
        </authorList>
    </citation>
    <scope>IDENTIFICATION</scope>
</reference>
<evidence type="ECO:0000256" key="10">
    <source>
        <dbReference type="SAM" id="MobiDB-lite"/>
    </source>
</evidence>
<evidence type="ECO:0000256" key="11">
    <source>
        <dbReference type="SAM" id="Phobius"/>
    </source>
</evidence>
<dbReference type="RefSeq" id="XP_034145656.1">
    <property type="nucleotide sequence ID" value="XM_034289765.1"/>
</dbReference>
<evidence type="ECO:0008006" key="14">
    <source>
        <dbReference type="Google" id="ProtNLM"/>
    </source>
</evidence>